<feature type="compositionally biased region" description="Pro residues" evidence="1">
    <location>
        <begin position="100"/>
        <end position="112"/>
    </location>
</feature>
<proteinExistence type="predicted"/>
<keyword evidence="2" id="KW-0732">Signal</keyword>
<sequence length="575" mass="60055">MPRRPHAPASPSIRRRALGRRSTPHALVPSLAAAALLFAAGLALAQTAGDPTRPPWRTGGLRGNLEDTGATPSPFDETGRAAAPTRPRAAVDTETLDATDPPPLESIPPTPGTAPATPGAAGAPAAGAAATPLPTPAPGRPATRTTGAAPTPLRAKGPVDPQPRSPSVPDGGPAIAAPATEPVPRDALSTLRQEIEPADEGLEPLGLRTGSFLWLPALELSAGRTTNVAGKHAGPGATLWQVSPELLGRSDWSRHDLRFELRGSRLVDADDHDYDRPSFRAALRGRIDLGEEMRVDVGAGWSRERQTAAKSDDPTSTAVGADLATRTATLGLTRDIGLVALTLRGDVERADYSGGLTTGGTPLGSEAQNNTRWTGALRATLGPTGGLRPFVEVRSTRRTYDEAVVSGSPRDATGRAGVVGVVADLGPMLRGELATGWGSERPDHGSLPQMAGWLLDGSLIWSPDRLTSVKLEAKTAFEPTTLAAATGSLARTVAVTVERSLRRDLVASLGASLTTRGFVGLNREERDVILSSGLTWKVDRNLQTFVKGSFERFSGSLADVGYDTAVVMVGVRLQR</sequence>
<feature type="region of interest" description="Disordered" evidence="1">
    <location>
        <begin position="47"/>
        <end position="183"/>
    </location>
</feature>
<feature type="region of interest" description="Disordered" evidence="1">
    <location>
        <begin position="1"/>
        <end position="21"/>
    </location>
</feature>
<gene>
    <name evidence="3" type="ORF">EYW49_03220</name>
</gene>
<dbReference type="OrthoDB" id="7398962at2"/>
<evidence type="ECO:0000256" key="2">
    <source>
        <dbReference type="SAM" id="SignalP"/>
    </source>
</evidence>
<dbReference type="EMBL" id="SJFN01000003">
    <property type="protein sequence ID" value="TBW40750.1"/>
    <property type="molecule type" value="Genomic_DNA"/>
</dbReference>
<evidence type="ECO:0000313" key="4">
    <source>
        <dbReference type="Proteomes" id="UP000292781"/>
    </source>
</evidence>
<dbReference type="RefSeq" id="WP_131306041.1">
    <property type="nucleotide sequence ID" value="NZ_SJFN01000003.1"/>
</dbReference>
<keyword evidence="4" id="KW-1185">Reference proteome</keyword>
<comment type="caution">
    <text evidence="3">The sequence shown here is derived from an EMBL/GenBank/DDBJ whole genome shotgun (WGS) entry which is preliminary data.</text>
</comment>
<organism evidence="3 4">
    <name type="scientific">Siculibacillus lacustris</name>
    <dbReference type="NCBI Taxonomy" id="1549641"/>
    <lineage>
        <taxon>Bacteria</taxon>
        <taxon>Pseudomonadati</taxon>
        <taxon>Pseudomonadota</taxon>
        <taxon>Alphaproteobacteria</taxon>
        <taxon>Hyphomicrobiales</taxon>
        <taxon>Ancalomicrobiaceae</taxon>
        <taxon>Siculibacillus</taxon>
    </lineage>
</organism>
<feature type="compositionally biased region" description="Low complexity" evidence="1">
    <location>
        <begin position="140"/>
        <end position="155"/>
    </location>
</feature>
<feature type="compositionally biased region" description="Low complexity" evidence="1">
    <location>
        <begin position="113"/>
        <end position="132"/>
    </location>
</feature>
<feature type="signal peptide" evidence="2">
    <location>
        <begin position="1"/>
        <end position="45"/>
    </location>
</feature>
<name>A0A4Q9VWN9_9HYPH</name>
<dbReference type="Proteomes" id="UP000292781">
    <property type="component" value="Unassembled WGS sequence"/>
</dbReference>
<protein>
    <recommendedName>
        <fullName evidence="5">Outer membrane beta-barrel protein</fullName>
    </recommendedName>
</protein>
<evidence type="ECO:0000313" key="3">
    <source>
        <dbReference type="EMBL" id="TBW40750.1"/>
    </source>
</evidence>
<feature type="compositionally biased region" description="Low complexity" evidence="1">
    <location>
        <begin position="80"/>
        <end position="90"/>
    </location>
</feature>
<dbReference type="Pfam" id="PF10082">
    <property type="entry name" value="BBP2_2"/>
    <property type="match status" value="1"/>
</dbReference>
<evidence type="ECO:0008006" key="5">
    <source>
        <dbReference type="Google" id="ProtNLM"/>
    </source>
</evidence>
<dbReference type="AlphaFoldDB" id="A0A4Q9VWN9"/>
<dbReference type="InterPro" id="IPR018759">
    <property type="entry name" value="BBP2_2"/>
</dbReference>
<feature type="chain" id="PRO_5020968418" description="Outer membrane beta-barrel protein" evidence="2">
    <location>
        <begin position="46"/>
        <end position="575"/>
    </location>
</feature>
<accession>A0A4Q9VWN9</accession>
<evidence type="ECO:0000256" key="1">
    <source>
        <dbReference type="SAM" id="MobiDB-lite"/>
    </source>
</evidence>
<reference evidence="3 4" key="1">
    <citation type="submission" date="2019-02" db="EMBL/GenBank/DDBJ databases">
        <title>Siculibacillus lacustris gen. nov., sp. nov., a new rosette-forming bacterium isolated from a freshwater crater lake (Lake St. Ana, Romania).</title>
        <authorList>
            <person name="Felfoldi T."/>
            <person name="Marton Z."/>
            <person name="Szabo A."/>
            <person name="Mentes A."/>
            <person name="Boka K."/>
            <person name="Marialigeti K."/>
            <person name="Mathe I."/>
            <person name="Koncz M."/>
            <person name="Schumann P."/>
            <person name="Toth E."/>
        </authorList>
    </citation>
    <scope>NUCLEOTIDE SEQUENCE [LARGE SCALE GENOMIC DNA]</scope>
    <source>
        <strain evidence="3 4">SA-279</strain>
    </source>
</reference>